<proteinExistence type="predicted"/>
<keyword evidence="3" id="KW-1185">Reference proteome</keyword>
<organism evidence="2 3">
    <name type="scientific">Zophobas morio</name>
    <dbReference type="NCBI Taxonomy" id="2755281"/>
    <lineage>
        <taxon>Eukaryota</taxon>
        <taxon>Metazoa</taxon>
        <taxon>Ecdysozoa</taxon>
        <taxon>Arthropoda</taxon>
        <taxon>Hexapoda</taxon>
        <taxon>Insecta</taxon>
        <taxon>Pterygota</taxon>
        <taxon>Neoptera</taxon>
        <taxon>Endopterygota</taxon>
        <taxon>Coleoptera</taxon>
        <taxon>Polyphaga</taxon>
        <taxon>Cucujiformia</taxon>
        <taxon>Tenebrionidae</taxon>
        <taxon>Zophobas</taxon>
    </lineage>
</organism>
<sequence>MVAIQGNSGPRADKKHQQPDRRRTSSMYNDLQLAGTTSTQRFTHTTETSRSKIGLNKKRKKKADLHCKDKTVTDDGMYVVKQLVPS</sequence>
<dbReference type="EMBL" id="JALNTZ010000002">
    <property type="protein sequence ID" value="KAJ3661136.1"/>
    <property type="molecule type" value="Genomic_DNA"/>
</dbReference>
<evidence type="ECO:0000313" key="3">
    <source>
        <dbReference type="Proteomes" id="UP001168821"/>
    </source>
</evidence>
<dbReference type="AlphaFoldDB" id="A0AA38IVD8"/>
<feature type="compositionally biased region" description="Basic and acidic residues" evidence="1">
    <location>
        <begin position="11"/>
        <end position="23"/>
    </location>
</feature>
<comment type="caution">
    <text evidence="2">The sequence shown here is derived from an EMBL/GenBank/DDBJ whole genome shotgun (WGS) entry which is preliminary data.</text>
</comment>
<name>A0AA38IVD8_9CUCU</name>
<feature type="region of interest" description="Disordered" evidence="1">
    <location>
        <begin position="1"/>
        <end position="62"/>
    </location>
</feature>
<evidence type="ECO:0000313" key="2">
    <source>
        <dbReference type="EMBL" id="KAJ3661136.1"/>
    </source>
</evidence>
<feature type="compositionally biased region" description="Polar residues" evidence="1">
    <location>
        <begin position="25"/>
        <end position="48"/>
    </location>
</feature>
<accession>A0AA38IVD8</accession>
<gene>
    <name evidence="2" type="ORF">Zmor_005549</name>
</gene>
<dbReference type="Proteomes" id="UP001168821">
    <property type="component" value="Unassembled WGS sequence"/>
</dbReference>
<protein>
    <submittedName>
        <fullName evidence="2">Uncharacterized protein</fullName>
    </submittedName>
</protein>
<reference evidence="2" key="1">
    <citation type="journal article" date="2023" name="G3 (Bethesda)">
        <title>Whole genome assemblies of Zophobas morio and Tenebrio molitor.</title>
        <authorList>
            <person name="Kaur S."/>
            <person name="Stinson S.A."/>
            <person name="diCenzo G.C."/>
        </authorList>
    </citation>
    <scope>NUCLEOTIDE SEQUENCE</scope>
    <source>
        <strain evidence="2">QUZm001</strain>
    </source>
</reference>
<evidence type="ECO:0000256" key="1">
    <source>
        <dbReference type="SAM" id="MobiDB-lite"/>
    </source>
</evidence>